<gene>
    <name evidence="1" type="ORF">KDK_49210</name>
</gene>
<dbReference type="RefSeq" id="WP_126552670.1">
    <property type="nucleotide sequence ID" value="NZ_BIFS01000001.1"/>
</dbReference>
<name>A0A402APL3_9CHLR</name>
<accession>A0A402APL3</accession>
<keyword evidence="2" id="KW-1185">Reference proteome</keyword>
<dbReference type="EMBL" id="BIFS01000001">
    <property type="protein sequence ID" value="GCE21121.1"/>
    <property type="molecule type" value="Genomic_DNA"/>
</dbReference>
<organism evidence="1 2">
    <name type="scientific">Dictyobacter kobayashii</name>
    <dbReference type="NCBI Taxonomy" id="2014872"/>
    <lineage>
        <taxon>Bacteria</taxon>
        <taxon>Bacillati</taxon>
        <taxon>Chloroflexota</taxon>
        <taxon>Ktedonobacteria</taxon>
        <taxon>Ktedonobacterales</taxon>
        <taxon>Dictyobacteraceae</taxon>
        <taxon>Dictyobacter</taxon>
    </lineage>
</organism>
<evidence type="ECO:0000313" key="2">
    <source>
        <dbReference type="Proteomes" id="UP000287188"/>
    </source>
</evidence>
<evidence type="ECO:0000313" key="1">
    <source>
        <dbReference type="EMBL" id="GCE21121.1"/>
    </source>
</evidence>
<dbReference type="AlphaFoldDB" id="A0A402APL3"/>
<proteinExistence type="predicted"/>
<sequence length="129" mass="14253">MSEQPQQSADLSLPEQKVTEGYKKEVDRYYSLTISITPVGSIFLCEEYEYLARGGGGGREYKYTLIIPATHAEPFFARLQQEANIEVNLSPSGRQANLAALFAQLSSSKSSQRPQPLARNKISTLLNPG</sequence>
<dbReference type="Proteomes" id="UP000287188">
    <property type="component" value="Unassembled WGS sequence"/>
</dbReference>
<protein>
    <submittedName>
        <fullName evidence="1">Uncharacterized protein</fullName>
    </submittedName>
</protein>
<reference evidence="2" key="1">
    <citation type="submission" date="2018-12" db="EMBL/GenBank/DDBJ databases">
        <title>Tengunoibacter tsumagoiensis gen. nov., sp. nov., Dictyobacter kobayashii sp. nov., D. alpinus sp. nov., and D. joshuensis sp. nov. and description of Dictyobacteraceae fam. nov. within the order Ktedonobacterales isolated from Tengu-no-mugimeshi.</title>
        <authorList>
            <person name="Wang C.M."/>
            <person name="Zheng Y."/>
            <person name="Sakai Y."/>
            <person name="Toyoda A."/>
            <person name="Minakuchi Y."/>
            <person name="Abe K."/>
            <person name="Yokota A."/>
            <person name="Yabe S."/>
        </authorList>
    </citation>
    <scope>NUCLEOTIDE SEQUENCE [LARGE SCALE GENOMIC DNA]</scope>
    <source>
        <strain evidence="2">Uno11</strain>
    </source>
</reference>
<comment type="caution">
    <text evidence="1">The sequence shown here is derived from an EMBL/GenBank/DDBJ whole genome shotgun (WGS) entry which is preliminary data.</text>
</comment>